<evidence type="ECO:0000313" key="1">
    <source>
        <dbReference type="EMBL" id="SMP09261.1"/>
    </source>
</evidence>
<accession>A0ABY1NJG9</accession>
<evidence type="ECO:0000313" key="2">
    <source>
        <dbReference type="Proteomes" id="UP001157915"/>
    </source>
</evidence>
<dbReference type="EMBL" id="FXUA01000001">
    <property type="protein sequence ID" value="SMP09261.1"/>
    <property type="molecule type" value="Genomic_DNA"/>
</dbReference>
<keyword evidence="2" id="KW-1185">Reference proteome</keyword>
<gene>
    <name evidence="1" type="ORF">SAMN06265367_101827</name>
</gene>
<dbReference type="Proteomes" id="UP001157915">
    <property type="component" value="Unassembled WGS sequence"/>
</dbReference>
<dbReference type="RefSeq" id="WP_283411747.1">
    <property type="nucleotide sequence ID" value="NZ_FXUA01000001.1"/>
</dbReference>
<dbReference type="PROSITE" id="PS51257">
    <property type="entry name" value="PROKAR_LIPOPROTEIN"/>
    <property type="match status" value="1"/>
</dbReference>
<reference evidence="1 2" key="1">
    <citation type="submission" date="2017-05" db="EMBL/GenBank/DDBJ databases">
        <authorList>
            <person name="Varghese N."/>
            <person name="Submissions S."/>
        </authorList>
    </citation>
    <scope>NUCLEOTIDE SEQUENCE [LARGE SCALE GENOMIC DNA]</scope>
    <source>
        <strain evidence="1 2">DSM 15360</strain>
    </source>
</reference>
<comment type="caution">
    <text evidence="1">The sequence shown here is derived from an EMBL/GenBank/DDBJ whole genome shotgun (WGS) entry which is preliminary data.</text>
</comment>
<protein>
    <recommendedName>
        <fullName evidence="3">DUF4221 domain-containing protein</fullName>
    </recommendedName>
</protein>
<evidence type="ECO:0008006" key="3">
    <source>
        <dbReference type="Google" id="ProtNLM"/>
    </source>
</evidence>
<name>A0ABY1NJG9_9BACT</name>
<organism evidence="1 2">
    <name type="scientific">Algoriphagus winogradskyi</name>
    <dbReference type="NCBI Taxonomy" id="237017"/>
    <lineage>
        <taxon>Bacteria</taxon>
        <taxon>Pseudomonadati</taxon>
        <taxon>Bacteroidota</taxon>
        <taxon>Cytophagia</taxon>
        <taxon>Cytophagales</taxon>
        <taxon>Cyclobacteriaceae</taxon>
        <taxon>Algoriphagus</taxon>
    </lineage>
</organism>
<proteinExistence type="predicted"/>
<sequence>MKHLFSLLLVFTFFACSKEKEPIQGKLEDFVLGEMSFERDSETGFMGFLGVVDYYSNEAVYTESNGHFKYYNSRSGRKIGSFEIPAEGPMSLKGRVHISKTFDENNLVATNTLGYTNIYKADTVFSSFQLDMKDFESNTFFSFPLSGNALHQVNSDQFEITYNPFDFMAQRMGKVGFDLDFSAWIVKFDEQGNWLCKTDFKAPYDESYANSSQASAMVRMVENGKSWGMFSYSDSLYQIKDCEIVKRMKLQSLSPLSYFPDKYEGDKNKGSWKRPENGAINYHLVHDQATDMNVRLTLIKERRPDPDIRDPHKRMYSDERTYLLLIYDAEWKLRAELEVVYPPGTRFENIFSTSEGLFINKPEQESEDEYEFYKIDLSRFAD</sequence>